<evidence type="ECO:0000313" key="2">
    <source>
        <dbReference type="Proteomes" id="UP001163603"/>
    </source>
</evidence>
<comment type="caution">
    <text evidence="1">The sequence shown here is derived from an EMBL/GenBank/DDBJ whole genome shotgun (WGS) entry which is preliminary data.</text>
</comment>
<dbReference type="Proteomes" id="UP001163603">
    <property type="component" value="Chromosome 14"/>
</dbReference>
<keyword evidence="2" id="KW-1185">Reference proteome</keyword>
<protein>
    <submittedName>
        <fullName evidence="1">Uncharacterized protein</fullName>
    </submittedName>
</protein>
<dbReference type="EMBL" id="CM047749">
    <property type="protein sequence ID" value="KAJ0010559.1"/>
    <property type="molecule type" value="Genomic_DNA"/>
</dbReference>
<name>A0ACC0X7W1_9ROSI</name>
<reference evidence="2" key="1">
    <citation type="journal article" date="2023" name="G3 (Bethesda)">
        <title>Genome assembly and association tests identify interacting loci associated with vigor, precocity, and sex in interspecific pistachio rootstocks.</title>
        <authorList>
            <person name="Palmer W."/>
            <person name="Jacygrad E."/>
            <person name="Sagayaradj S."/>
            <person name="Cavanaugh K."/>
            <person name="Han R."/>
            <person name="Bertier L."/>
            <person name="Beede B."/>
            <person name="Kafkas S."/>
            <person name="Golino D."/>
            <person name="Preece J."/>
            <person name="Michelmore R."/>
        </authorList>
    </citation>
    <scope>NUCLEOTIDE SEQUENCE [LARGE SCALE GENOMIC DNA]</scope>
</reference>
<accession>A0ACC0X7W1</accession>
<sequence length="111" mass="12008">MSVHESSFKLSPPTCDSIKSEATSVLDSSSSSCYPLVDMAHVAEKHFPEDDAVSQTTNILPSKNVLVKMPRAIVHLIEREHNVELASGELSIVSLSQGDNVVAIFARMGLQ</sequence>
<proteinExistence type="predicted"/>
<organism evidence="1 2">
    <name type="scientific">Pistacia integerrima</name>
    <dbReference type="NCBI Taxonomy" id="434235"/>
    <lineage>
        <taxon>Eukaryota</taxon>
        <taxon>Viridiplantae</taxon>
        <taxon>Streptophyta</taxon>
        <taxon>Embryophyta</taxon>
        <taxon>Tracheophyta</taxon>
        <taxon>Spermatophyta</taxon>
        <taxon>Magnoliopsida</taxon>
        <taxon>eudicotyledons</taxon>
        <taxon>Gunneridae</taxon>
        <taxon>Pentapetalae</taxon>
        <taxon>rosids</taxon>
        <taxon>malvids</taxon>
        <taxon>Sapindales</taxon>
        <taxon>Anacardiaceae</taxon>
        <taxon>Pistacia</taxon>
    </lineage>
</organism>
<gene>
    <name evidence="1" type="ORF">Pint_34281</name>
</gene>
<evidence type="ECO:0000313" key="1">
    <source>
        <dbReference type="EMBL" id="KAJ0010559.1"/>
    </source>
</evidence>